<reference evidence="4" key="1">
    <citation type="submission" date="2016-04" db="EMBL/GenBank/DDBJ databases">
        <authorList>
            <person name="Guldener U."/>
            <person name="Guldener U."/>
        </authorList>
    </citation>
    <scope>NUCLEOTIDE SEQUENCE [LARGE SCALE GENOMIC DNA]</scope>
    <source>
        <strain evidence="4">UB2112</strain>
    </source>
</reference>
<evidence type="ECO:0000313" key="2">
    <source>
        <dbReference type="EMBL" id="SAM85909.1"/>
    </source>
</evidence>
<protein>
    <submittedName>
        <fullName evidence="2">Uncharacterized protein</fullName>
    </submittedName>
</protein>
<dbReference type="Proteomes" id="UP000658997">
    <property type="component" value="Unassembled WGS sequence"/>
</dbReference>
<name>A0A1K0GCW5_9BASI</name>
<dbReference type="Proteomes" id="UP000179920">
    <property type="component" value="Chromosome XX"/>
</dbReference>
<evidence type="ECO:0000313" key="3">
    <source>
        <dbReference type="EMBL" id="SYW82647.1"/>
    </source>
</evidence>
<dbReference type="OrthoDB" id="2557437at2759"/>
<dbReference type="EMBL" id="LT558136">
    <property type="protein sequence ID" value="SAM85909.1"/>
    <property type="molecule type" value="Genomic_DNA"/>
</dbReference>
<evidence type="ECO:0000313" key="4">
    <source>
        <dbReference type="Proteomes" id="UP000179920"/>
    </source>
</evidence>
<accession>A0A1K0GCW5</accession>
<reference evidence="3" key="3">
    <citation type="submission" date="2018-08" db="EMBL/GenBank/DDBJ databases">
        <authorList>
            <person name="Guldener U."/>
        </authorList>
    </citation>
    <scope>NUCLEOTIDE SEQUENCE</scope>
    <source>
        <strain evidence="3">UB2</strain>
    </source>
</reference>
<evidence type="ECO:0000313" key="5">
    <source>
        <dbReference type="Proteomes" id="UP000658997"/>
    </source>
</evidence>
<keyword evidence="5" id="KW-1185">Reference proteome</keyword>
<gene>
    <name evidence="3" type="ORF">UBRO2_04769</name>
    <name evidence="2" type="ORF">UBRO_20069</name>
</gene>
<reference evidence="2" key="2">
    <citation type="submission" date="2016-04" db="EMBL/GenBank/DDBJ databases">
        <authorList>
            <person name="Evans L.H."/>
            <person name="Alamgir A."/>
            <person name="Owens N."/>
            <person name="Weber N.D."/>
            <person name="Virtaneva K."/>
            <person name="Barbian K."/>
            <person name="Babar A."/>
            <person name="Rosenke K."/>
        </authorList>
    </citation>
    <scope>NUCLEOTIDE SEQUENCE</scope>
    <source>
        <strain evidence="2">UB2112</strain>
    </source>
</reference>
<evidence type="ECO:0000256" key="1">
    <source>
        <dbReference type="SAM" id="MobiDB-lite"/>
    </source>
</evidence>
<dbReference type="AlphaFoldDB" id="A0A1K0GCW5"/>
<feature type="region of interest" description="Disordered" evidence="1">
    <location>
        <begin position="1"/>
        <end position="61"/>
    </location>
</feature>
<dbReference type="EMBL" id="ULHB01000121">
    <property type="protein sequence ID" value="SYW82647.1"/>
    <property type="molecule type" value="Genomic_DNA"/>
</dbReference>
<proteinExistence type="predicted"/>
<feature type="compositionally biased region" description="Polar residues" evidence="1">
    <location>
        <begin position="7"/>
        <end position="17"/>
    </location>
</feature>
<sequence length="250" mass="28583">MPPQPNDLHTANNPSLEDSSDDQAETILVPVEHQGIAKHDTPSSNDSDSDNSKPNEPLLDLNNINKMNINTLQNMLTQSTLRKRAKTSLYKLPSKCHAFLHEVAQLNNALKDTPKLTTKNWYAWNPRFWDILATWSLALKHLNGITKLGDRKYDQRLDAKLHTIIQSSAKLISQDNVNYLFMQSANAKSWRIHELYNQLKKDLTKMEHIAESTLLYKGSKICMFNADVHKFSTDLDEHWAKAETMGFNLT</sequence>
<organism evidence="2 4">
    <name type="scientific">Ustilago bromivora</name>
    <dbReference type="NCBI Taxonomy" id="307758"/>
    <lineage>
        <taxon>Eukaryota</taxon>
        <taxon>Fungi</taxon>
        <taxon>Dikarya</taxon>
        <taxon>Basidiomycota</taxon>
        <taxon>Ustilaginomycotina</taxon>
        <taxon>Ustilaginomycetes</taxon>
        <taxon>Ustilaginales</taxon>
        <taxon>Ustilaginaceae</taxon>
        <taxon>Ustilago</taxon>
    </lineage>
</organism>